<dbReference type="AlphaFoldDB" id="A0A2G0E815"/>
<gene>
    <name evidence="1" type="ORF">CQR37_13325</name>
</gene>
<proteinExistence type="predicted"/>
<dbReference type="CDD" id="cd07432">
    <property type="entry name" value="PHP_HisPPase"/>
    <property type="match status" value="1"/>
</dbReference>
<organism evidence="1 2">
    <name type="scientific">Enterococcus faecium</name>
    <name type="common">Streptococcus faecium</name>
    <dbReference type="NCBI Taxonomy" id="1352"/>
    <lineage>
        <taxon>Bacteria</taxon>
        <taxon>Bacillati</taxon>
        <taxon>Bacillota</taxon>
        <taxon>Bacilli</taxon>
        <taxon>Lactobacillales</taxon>
        <taxon>Enterococcaceae</taxon>
        <taxon>Enterococcus</taxon>
    </lineage>
</organism>
<dbReference type="Gene3D" id="3.40.50.300">
    <property type="entry name" value="P-loop containing nucleotide triphosphate hydrolases"/>
    <property type="match status" value="1"/>
</dbReference>
<evidence type="ECO:0000313" key="2">
    <source>
        <dbReference type="Proteomes" id="UP000224303"/>
    </source>
</evidence>
<evidence type="ECO:0000313" key="1">
    <source>
        <dbReference type="EMBL" id="PHL20595.1"/>
    </source>
</evidence>
<comment type="caution">
    <text evidence="1">The sequence shown here is derived from an EMBL/GenBank/DDBJ whole genome shotgun (WGS) entry which is preliminary data.</text>
</comment>
<name>A0A2G0E815_ENTFC</name>
<dbReference type="InterPro" id="IPR027417">
    <property type="entry name" value="P-loop_NTPase"/>
</dbReference>
<reference evidence="1 2" key="1">
    <citation type="submission" date="2017-10" db="EMBL/GenBank/DDBJ databases">
        <title>Draft genomes of the Enterococcus faecium isolated from human feces before and after Helicobacter pylori eradication therapy.</title>
        <authorList>
            <person name="Prianichniikov N.A."/>
            <person name="Glushchenko O.E."/>
            <person name="Malakhova M.V."/>
        </authorList>
    </citation>
    <scope>NUCLEOTIDE SEQUENCE [LARGE SCALE GENOMIC DNA]</scope>
    <source>
        <strain evidence="1 2">Hp_5-7</strain>
    </source>
</reference>
<dbReference type="SUPFAM" id="SSF89550">
    <property type="entry name" value="PHP domain-like"/>
    <property type="match status" value="1"/>
</dbReference>
<sequence>MLKIDLHIHTQKCKSGDGTKRNITPENFIKKMYDNDVCICAITNHNKFDLEEFKKIKSLDDELTIFPGIELDVVNDKYQSHIVLVCDPEKSEKFHTIFDNDPTRDYDEFTLSSSELISKIKEFKTDEIIIIPHFLDKDKRRSINSEFKHLLEQEISDYVMILEPGKLATMGIINAHNELAIIGSDVKDWSSYSSYNLPEIKFKIESFKKFIELAKDGTLLIKNLLNETQSEDIEFDGGKIPIYNDINIIFGEKGSGKTILLENEIFSHYEKTGKRIIFHKGSEYREKYKQILNEKIEKMMIDIDIQEEIAVLFNKIANYKEVTIKNFVKIYLECKQKESNNKNRNLLKKTSAHYTNSKNEFSEIKRTLEKKLSKINKVYELNEQEDRNITDKSQLSHELNKLRQYIIEKSKTEFQDSFTDLKIYNFLDTIKNSADKKTGTKSKPNDIGFASLVKNRLDRYKWNIEINQLLNEIRQEETYKLGELPIKGEVYLTTKVIVLSEEKYIDSPFDKGNIVVNRKIMNKIRNFNIAKFSNKINNYFTKTEKMSGDLFVDQVIRKYPESSKDYPETKHFPGMFLRKKGIDTPYNPSEGEKSILSIVAILESQEYDCYLFDEMERGLGNKYIADYIIPRLKQLRDNGKTLIISTHNANIAISTLPSQSIYCRYPNSSGYYMIGNMYSNQLINFKNPQEMVPWEPLAIEHLEGNETMFVRRKNIWNQ</sequence>
<dbReference type="Proteomes" id="UP000224303">
    <property type="component" value="Unassembled WGS sequence"/>
</dbReference>
<accession>A0A2G0E815</accession>
<dbReference type="InterPro" id="IPR016195">
    <property type="entry name" value="Pol/histidinol_Pase-like"/>
</dbReference>
<dbReference type="RefSeq" id="WP_072538806.1">
    <property type="nucleotide sequence ID" value="NZ_JBPFMK010000077.1"/>
</dbReference>
<dbReference type="EMBL" id="PCGC01000051">
    <property type="protein sequence ID" value="PHL20595.1"/>
    <property type="molecule type" value="Genomic_DNA"/>
</dbReference>
<protein>
    <recommendedName>
        <fullName evidence="3">Histidinol-phosphatase</fullName>
    </recommendedName>
</protein>
<dbReference type="SUPFAM" id="SSF52540">
    <property type="entry name" value="P-loop containing nucleoside triphosphate hydrolases"/>
    <property type="match status" value="1"/>
</dbReference>
<evidence type="ECO:0008006" key="3">
    <source>
        <dbReference type="Google" id="ProtNLM"/>
    </source>
</evidence>
<dbReference type="Gene3D" id="3.20.20.140">
    <property type="entry name" value="Metal-dependent hydrolases"/>
    <property type="match status" value="1"/>
</dbReference>